<organism evidence="1 2">
    <name type="scientific">Phlebia brevispora</name>
    <dbReference type="NCBI Taxonomy" id="194682"/>
    <lineage>
        <taxon>Eukaryota</taxon>
        <taxon>Fungi</taxon>
        <taxon>Dikarya</taxon>
        <taxon>Basidiomycota</taxon>
        <taxon>Agaricomycotina</taxon>
        <taxon>Agaricomycetes</taxon>
        <taxon>Polyporales</taxon>
        <taxon>Meruliaceae</taxon>
        <taxon>Phlebia</taxon>
    </lineage>
</organism>
<evidence type="ECO:0000313" key="2">
    <source>
        <dbReference type="Proteomes" id="UP001148662"/>
    </source>
</evidence>
<gene>
    <name evidence="1" type="ORF">NM688_g6357</name>
</gene>
<name>A0ACC1SGQ8_9APHY</name>
<proteinExistence type="predicted"/>
<reference evidence="1" key="1">
    <citation type="submission" date="2022-07" db="EMBL/GenBank/DDBJ databases">
        <title>Genome Sequence of Phlebia brevispora.</title>
        <authorList>
            <person name="Buettner E."/>
        </authorList>
    </citation>
    <scope>NUCLEOTIDE SEQUENCE</scope>
    <source>
        <strain evidence="1">MPL23</strain>
    </source>
</reference>
<protein>
    <submittedName>
        <fullName evidence="1">Uncharacterized protein</fullName>
    </submittedName>
</protein>
<accession>A0ACC1SGQ8</accession>
<evidence type="ECO:0000313" key="1">
    <source>
        <dbReference type="EMBL" id="KAJ3539444.1"/>
    </source>
</evidence>
<comment type="caution">
    <text evidence="1">The sequence shown here is derived from an EMBL/GenBank/DDBJ whole genome shotgun (WGS) entry which is preliminary data.</text>
</comment>
<keyword evidence="2" id="KW-1185">Reference proteome</keyword>
<dbReference type="Proteomes" id="UP001148662">
    <property type="component" value="Unassembled WGS sequence"/>
</dbReference>
<dbReference type="EMBL" id="JANHOG010001300">
    <property type="protein sequence ID" value="KAJ3539444.1"/>
    <property type="molecule type" value="Genomic_DNA"/>
</dbReference>
<sequence length="77" mass="8009">MEACPIKGLMSVNGDYECLDTTTELESCGGCASTGAGQDCTAIEGAWNVACNKGSCAVYTCQRGYKVARDGKSCIKL</sequence>